<proteinExistence type="predicted"/>
<dbReference type="Proteomes" id="UP000334340">
    <property type="component" value="Unassembled WGS sequence"/>
</dbReference>
<evidence type="ECO:0000313" key="2">
    <source>
        <dbReference type="Proteomes" id="UP000334340"/>
    </source>
</evidence>
<protein>
    <submittedName>
        <fullName evidence="1">Nuclease SbcCD subunit C</fullName>
    </submittedName>
</protein>
<keyword evidence="2" id="KW-1185">Reference proteome</keyword>
<sequence>MGIASADVEKARQDAVIGEAKGPISKIDVNVPAEAARLDTLRETVAAARATLSERQQAVAVHEADDRPKQVLDEIVAALTNIEARCSKASEECVSARAVLRNDDQVRARMAEITTALGERRDRARVWSQLDDLIGSADGSKFRRFAQSLTFNHLIRLANRHLADLNPRYELQRAPGGDLVLQVIDHDMADEVRAVHRLSGGESFLVSLSRTRFLEYVVNSWDQGGKPVHRRGLRLA</sequence>
<name>A0A564ZJ76_9BACT</name>
<dbReference type="EMBL" id="CABIKM010000015">
    <property type="protein sequence ID" value="VUZ84692.1"/>
    <property type="molecule type" value="Genomic_DNA"/>
</dbReference>
<dbReference type="PANTHER" id="PTHR32114">
    <property type="entry name" value="ABC TRANSPORTER ABCH.3"/>
    <property type="match status" value="1"/>
</dbReference>
<dbReference type="Gene3D" id="3.40.50.300">
    <property type="entry name" value="P-loop containing nucleotide triphosphate hydrolases"/>
    <property type="match status" value="1"/>
</dbReference>
<dbReference type="PANTHER" id="PTHR32114:SF2">
    <property type="entry name" value="ABC TRANSPORTER ABCH.3"/>
    <property type="match status" value="1"/>
</dbReference>
<dbReference type="AlphaFoldDB" id="A0A564ZJ76"/>
<reference evidence="1 2" key="1">
    <citation type="submission" date="2019-07" db="EMBL/GenBank/DDBJ databases">
        <authorList>
            <person name="Cremers G."/>
        </authorList>
    </citation>
    <scope>NUCLEOTIDE SEQUENCE [LARGE SCALE GENOMIC DNA]</scope>
</reference>
<organism evidence="1 2">
    <name type="scientific">Candidatus Methylomirabilis lanthanidiphila</name>
    <dbReference type="NCBI Taxonomy" id="2211376"/>
    <lineage>
        <taxon>Bacteria</taxon>
        <taxon>Candidatus Methylomirabilota</taxon>
        <taxon>Candidatus Methylomirabilia</taxon>
        <taxon>Candidatus Methylomirabilales</taxon>
        <taxon>Candidatus Methylomirabilaceae</taxon>
        <taxon>Candidatus Methylomirabilis</taxon>
    </lineage>
</organism>
<evidence type="ECO:0000313" key="1">
    <source>
        <dbReference type="EMBL" id="VUZ84692.1"/>
    </source>
</evidence>
<gene>
    <name evidence="1" type="primary">sbcC_2</name>
    <name evidence="1" type="ORF">MELA_01066</name>
</gene>
<accession>A0A564ZJ76</accession>
<dbReference type="InterPro" id="IPR027417">
    <property type="entry name" value="P-loop_NTPase"/>
</dbReference>